<comment type="caution">
    <text evidence="1">The sequence shown here is derived from an EMBL/GenBank/DDBJ whole genome shotgun (WGS) entry which is preliminary data.</text>
</comment>
<reference evidence="1 2" key="1">
    <citation type="submission" date="2017-11" db="EMBL/GenBank/DDBJ databases">
        <title>De-novo sequencing of pomegranate (Punica granatum L.) genome.</title>
        <authorList>
            <person name="Akparov Z."/>
            <person name="Amiraslanov A."/>
            <person name="Hajiyeva S."/>
            <person name="Abbasov M."/>
            <person name="Kaur K."/>
            <person name="Hamwieh A."/>
            <person name="Solovyev V."/>
            <person name="Salamov A."/>
            <person name="Braich B."/>
            <person name="Kosarev P."/>
            <person name="Mahmoud A."/>
            <person name="Hajiyev E."/>
            <person name="Babayeva S."/>
            <person name="Izzatullayeva V."/>
            <person name="Mammadov A."/>
            <person name="Mammadov A."/>
            <person name="Sharifova S."/>
            <person name="Ojaghi J."/>
            <person name="Eynullazada K."/>
            <person name="Bayramov B."/>
            <person name="Abdulazimova A."/>
            <person name="Shahmuradov I."/>
        </authorList>
    </citation>
    <scope>NUCLEOTIDE SEQUENCE [LARGE SCALE GENOMIC DNA]</scope>
    <source>
        <strain evidence="2">cv. AG2017</strain>
        <tissue evidence="1">Leaf</tissue>
    </source>
</reference>
<protein>
    <submittedName>
        <fullName evidence="1">Uncharacterized protein</fullName>
    </submittedName>
</protein>
<name>A0A2I0KSW1_PUNGR</name>
<gene>
    <name evidence="1" type="ORF">CRG98_008182</name>
</gene>
<evidence type="ECO:0000313" key="1">
    <source>
        <dbReference type="EMBL" id="PKI71403.1"/>
    </source>
</evidence>
<keyword evidence="2" id="KW-1185">Reference proteome</keyword>
<dbReference type="EMBL" id="PGOL01000378">
    <property type="protein sequence ID" value="PKI71403.1"/>
    <property type="molecule type" value="Genomic_DNA"/>
</dbReference>
<dbReference type="Proteomes" id="UP000233551">
    <property type="component" value="Unassembled WGS sequence"/>
</dbReference>
<sequence length="79" mass="8784">MSCRLSEGDLSPELYRFSQSPPDVFGSGFPLNRRLLHRNAAPSGCIFSESYGGWSQEVFCIVFTHEVLSYGPGKRKIGI</sequence>
<dbReference type="AlphaFoldDB" id="A0A2I0KSW1"/>
<accession>A0A2I0KSW1</accession>
<evidence type="ECO:0000313" key="2">
    <source>
        <dbReference type="Proteomes" id="UP000233551"/>
    </source>
</evidence>
<organism evidence="1 2">
    <name type="scientific">Punica granatum</name>
    <name type="common">Pomegranate</name>
    <dbReference type="NCBI Taxonomy" id="22663"/>
    <lineage>
        <taxon>Eukaryota</taxon>
        <taxon>Viridiplantae</taxon>
        <taxon>Streptophyta</taxon>
        <taxon>Embryophyta</taxon>
        <taxon>Tracheophyta</taxon>
        <taxon>Spermatophyta</taxon>
        <taxon>Magnoliopsida</taxon>
        <taxon>eudicotyledons</taxon>
        <taxon>Gunneridae</taxon>
        <taxon>Pentapetalae</taxon>
        <taxon>rosids</taxon>
        <taxon>malvids</taxon>
        <taxon>Myrtales</taxon>
        <taxon>Lythraceae</taxon>
        <taxon>Punica</taxon>
    </lineage>
</organism>
<proteinExistence type="predicted"/>